<gene>
    <name evidence="2" type="ORF">FRY74_04205</name>
</gene>
<accession>A0A5C6RTJ0</accession>
<keyword evidence="1" id="KW-1133">Transmembrane helix</keyword>
<organism evidence="2 3">
    <name type="scientific">Vicingus serpentipes</name>
    <dbReference type="NCBI Taxonomy" id="1926625"/>
    <lineage>
        <taxon>Bacteria</taxon>
        <taxon>Pseudomonadati</taxon>
        <taxon>Bacteroidota</taxon>
        <taxon>Flavobacteriia</taxon>
        <taxon>Flavobacteriales</taxon>
        <taxon>Vicingaceae</taxon>
        <taxon>Vicingus</taxon>
    </lineage>
</organism>
<dbReference type="RefSeq" id="WP_147098948.1">
    <property type="nucleotide sequence ID" value="NZ_VOOS01000002.1"/>
</dbReference>
<evidence type="ECO:0000256" key="1">
    <source>
        <dbReference type="SAM" id="Phobius"/>
    </source>
</evidence>
<comment type="caution">
    <text evidence="2">The sequence shown here is derived from an EMBL/GenBank/DDBJ whole genome shotgun (WGS) entry which is preliminary data.</text>
</comment>
<keyword evidence="1" id="KW-0472">Membrane</keyword>
<dbReference type="EMBL" id="VOOS01000002">
    <property type="protein sequence ID" value="TXB65776.1"/>
    <property type="molecule type" value="Genomic_DNA"/>
</dbReference>
<reference evidence="2 3" key="1">
    <citation type="submission" date="2019-08" db="EMBL/GenBank/DDBJ databases">
        <title>Genome of Vicingus serpentipes NCIMB 15042.</title>
        <authorList>
            <person name="Bowman J.P."/>
        </authorList>
    </citation>
    <scope>NUCLEOTIDE SEQUENCE [LARGE SCALE GENOMIC DNA]</scope>
    <source>
        <strain evidence="2 3">NCIMB 15042</strain>
    </source>
</reference>
<protein>
    <submittedName>
        <fullName evidence="2">Uncharacterized protein</fullName>
    </submittedName>
</protein>
<keyword evidence="3" id="KW-1185">Reference proteome</keyword>
<name>A0A5C6RTJ0_9FLAO</name>
<dbReference type="Proteomes" id="UP000321721">
    <property type="component" value="Unassembled WGS sequence"/>
</dbReference>
<proteinExistence type="predicted"/>
<evidence type="ECO:0000313" key="3">
    <source>
        <dbReference type="Proteomes" id="UP000321721"/>
    </source>
</evidence>
<evidence type="ECO:0000313" key="2">
    <source>
        <dbReference type="EMBL" id="TXB65776.1"/>
    </source>
</evidence>
<dbReference type="AlphaFoldDB" id="A0A5C6RTJ0"/>
<keyword evidence="1" id="KW-0812">Transmembrane</keyword>
<sequence>MKKNRLIAVAIALFLALIPFQPAYMNLSVESELLQVFSMALVIIGSIVAVLLYNKDTGESHH</sequence>
<feature type="transmembrane region" description="Helical" evidence="1">
    <location>
        <begin position="35"/>
        <end position="53"/>
    </location>
</feature>